<reference evidence="3" key="1">
    <citation type="submission" date="2025-08" db="UniProtKB">
        <authorList>
            <consortium name="RefSeq"/>
        </authorList>
    </citation>
    <scope>IDENTIFICATION</scope>
    <source>
        <strain evidence="3">11010-0011.00</strain>
        <tissue evidence="3">Whole body</tissue>
    </source>
</reference>
<dbReference type="GeneID" id="115625403"/>
<keyword evidence="2" id="KW-1185">Reference proteome</keyword>
<feature type="region of interest" description="Disordered" evidence="1">
    <location>
        <begin position="109"/>
        <end position="195"/>
    </location>
</feature>
<protein>
    <submittedName>
        <fullName evidence="3">Uncharacterized protein LOC115625403</fullName>
    </submittedName>
</protein>
<dbReference type="AlphaFoldDB" id="A0A6J2TI00"/>
<organism evidence="2 3">
    <name type="scientific">Drosophila lebanonensis</name>
    <name type="common">Fruit fly</name>
    <name type="synonym">Scaptodrosophila lebanonensis</name>
    <dbReference type="NCBI Taxonomy" id="7225"/>
    <lineage>
        <taxon>Eukaryota</taxon>
        <taxon>Metazoa</taxon>
        <taxon>Ecdysozoa</taxon>
        <taxon>Arthropoda</taxon>
        <taxon>Hexapoda</taxon>
        <taxon>Insecta</taxon>
        <taxon>Pterygota</taxon>
        <taxon>Neoptera</taxon>
        <taxon>Endopterygota</taxon>
        <taxon>Diptera</taxon>
        <taxon>Brachycera</taxon>
        <taxon>Muscomorpha</taxon>
        <taxon>Ephydroidea</taxon>
        <taxon>Drosophilidae</taxon>
        <taxon>Scaptodrosophila</taxon>
    </lineage>
</organism>
<dbReference type="OrthoDB" id="7852729at2759"/>
<accession>A0A6J2TI00</accession>
<proteinExistence type="predicted"/>
<dbReference type="Pfam" id="PF07248">
    <property type="entry name" value="DUF1431"/>
    <property type="match status" value="1"/>
</dbReference>
<gene>
    <name evidence="3" type="primary">LOC115625403</name>
</gene>
<feature type="compositionally biased region" description="Basic and acidic residues" evidence="1">
    <location>
        <begin position="181"/>
        <end position="195"/>
    </location>
</feature>
<evidence type="ECO:0000313" key="2">
    <source>
        <dbReference type="Proteomes" id="UP000504634"/>
    </source>
</evidence>
<evidence type="ECO:0000256" key="1">
    <source>
        <dbReference type="SAM" id="MobiDB-lite"/>
    </source>
</evidence>
<dbReference type="InterPro" id="IPR006611">
    <property type="entry name" value="DUF1431_DROsp"/>
</dbReference>
<sequence>MANILGCSKLMMSRCVQMLGGAKPRVQMRRFARNSRGSLVVRPTNPQAELELEKSKVYKDNKRRSMWQQIGFEAPQPESTELPQKRLDDEHYKHRDIYEREYQNTWASYPEPEIEPPKIQIDNVIPPVQRRRSRDRPTTAKPVSSKPKVAFPEKNPHSVPRNRIEEEESDYCPPPAMSRLRLMDNEDGRRRQFHF</sequence>
<dbReference type="RefSeq" id="XP_030376301.1">
    <property type="nucleotide sequence ID" value="XM_030520441.1"/>
</dbReference>
<name>A0A6J2TI00_DROLE</name>
<evidence type="ECO:0000313" key="3">
    <source>
        <dbReference type="RefSeq" id="XP_030376301.1"/>
    </source>
</evidence>
<dbReference type="Proteomes" id="UP000504634">
    <property type="component" value="Unplaced"/>
</dbReference>